<evidence type="ECO:0000313" key="3">
    <source>
        <dbReference type="Proteomes" id="UP001385951"/>
    </source>
</evidence>
<evidence type="ECO:0000256" key="1">
    <source>
        <dbReference type="SAM" id="Phobius"/>
    </source>
</evidence>
<feature type="transmembrane region" description="Helical" evidence="1">
    <location>
        <begin position="15"/>
        <end position="40"/>
    </location>
</feature>
<feature type="transmembrane region" description="Helical" evidence="1">
    <location>
        <begin position="411"/>
        <end position="433"/>
    </location>
</feature>
<dbReference type="EMBL" id="JASBNA010000005">
    <property type="protein sequence ID" value="KAK7691841.1"/>
    <property type="molecule type" value="Genomic_DNA"/>
</dbReference>
<dbReference type="PANTHER" id="PTHR35043:SF7">
    <property type="entry name" value="TRANSCRIPTION FACTOR DOMAIN-CONTAINING PROTEIN"/>
    <property type="match status" value="1"/>
</dbReference>
<protein>
    <submittedName>
        <fullName evidence="2">Uncharacterized protein</fullName>
    </submittedName>
</protein>
<dbReference type="PANTHER" id="PTHR35043">
    <property type="entry name" value="TRANSCRIPTION FACTOR DOMAIN-CONTAINING PROTEIN"/>
    <property type="match status" value="1"/>
</dbReference>
<feature type="transmembrane region" description="Helical" evidence="1">
    <location>
        <begin position="445"/>
        <end position="471"/>
    </location>
</feature>
<feature type="transmembrane region" description="Helical" evidence="1">
    <location>
        <begin position="132"/>
        <end position="152"/>
    </location>
</feature>
<sequence length="492" mass="55808">MAPGSGFLGKEQEFVILYFFILGAVSIPLAVILIVITLHLGHTTHFSPSDKRLSYVSGPDSRGTMDLIWTCLSTVFTCVYVSVHVDVPDDSKSKQFLEGLQKKNEKRGVIFQFLLKCFGYVCRFTATSLFRRTLWMLFNIFAPELVVFIAVIEKASAKDTLLAMRARGQRKWTSRLAFFADMGGFEMEDGTHLEDGRRFLKWLDETLVKRKDEGKGLELDAVGIEKDVNDRSKQDTVVKLFTVCQASWFFIQCVVRLAERRGISELEVATCAYIACTVITYSCWLHKPYDVKERVIVRDGLWVSRHTVLADAVEWERAPTNATAVSCVSLDDALYSRVPITDEEKEHIPSLSLPQKLDEKARYTPLNRAFFNPKKAWPLGCYIAGLAGAIVGFIHAIPLWNTLFIITTGQWLWRACCLIQIILTIFATVIAFIEDRFKNIGNRLFFLTAIVAFLFCVSRVGIFILIGLSFWSLPASVYTDIDWSWSAVPHFH</sequence>
<feature type="transmembrane region" description="Helical" evidence="1">
    <location>
        <begin position="108"/>
        <end position="126"/>
    </location>
</feature>
<feature type="transmembrane region" description="Helical" evidence="1">
    <location>
        <begin position="376"/>
        <end position="399"/>
    </location>
</feature>
<evidence type="ECO:0000313" key="2">
    <source>
        <dbReference type="EMBL" id="KAK7691841.1"/>
    </source>
</evidence>
<gene>
    <name evidence="2" type="ORF">QCA50_005245</name>
</gene>
<keyword evidence="1" id="KW-0812">Transmembrane</keyword>
<keyword evidence="1" id="KW-1133">Transmembrane helix</keyword>
<name>A0AAW0GGE7_9APHY</name>
<organism evidence="2 3">
    <name type="scientific">Cerrena zonata</name>
    <dbReference type="NCBI Taxonomy" id="2478898"/>
    <lineage>
        <taxon>Eukaryota</taxon>
        <taxon>Fungi</taxon>
        <taxon>Dikarya</taxon>
        <taxon>Basidiomycota</taxon>
        <taxon>Agaricomycotina</taxon>
        <taxon>Agaricomycetes</taxon>
        <taxon>Polyporales</taxon>
        <taxon>Cerrenaceae</taxon>
        <taxon>Cerrena</taxon>
    </lineage>
</organism>
<comment type="caution">
    <text evidence="2">The sequence shown here is derived from an EMBL/GenBank/DDBJ whole genome shotgun (WGS) entry which is preliminary data.</text>
</comment>
<reference evidence="2 3" key="1">
    <citation type="submission" date="2022-09" db="EMBL/GenBank/DDBJ databases">
        <authorList>
            <person name="Palmer J.M."/>
        </authorList>
    </citation>
    <scope>NUCLEOTIDE SEQUENCE [LARGE SCALE GENOMIC DNA]</scope>
    <source>
        <strain evidence="2 3">DSM 7382</strain>
    </source>
</reference>
<dbReference type="Proteomes" id="UP001385951">
    <property type="component" value="Unassembled WGS sequence"/>
</dbReference>
<accession>A0AAW0GGE7</accession>
<proteinExistence type="predicted"/>
<keyword evidence="3" id="KW-1185">Reference proteome</keyword>
<dbReference type="AlphaFoldDB" id="A0AAW0GGE7"/>
<keyword evidence="1" id="KW-0472">Membrane</keyword>